<sequence>MSFERHGYNFEGAFTSANQLEARAGVYVIWCKNGETWTCLDVGESHNVQDRLLNHDRADQWRQKCRGTIYYAAHYTPNLQQTGRIQIESRLRQLERPLCGER</sequence>
<name>A0A445MY68_9BACT</name>
<accession>A0A445MY68</accession>
<evidence type="ECO:0000313" key="1">
    <source>
        <dbReference type="EMBL" id="SPD74418.1"/>
    </source>
</evidence>
<organism evidence="1">
    <name type="scientific">uncultured Desulfobacterium sp</name>
    <dbReference type="NCBI Taxonomy" id="201089"/>
    <lineage>
        <taxon>Bacteria</taxon>
        <taxon>Pseudomonadati</taxon>
        <taxon>Thermodesulfobacteriota</taxon>
        <taxon>Desulfobacteria</taxon>
        <taxon>Desulfobacterales</taxon>
        <taxon>Desulfobacteriaceae</taxon>
        <taxon>Desulfobacterium</taxon>
        <taxon>environmental samples</taxon>
    </lineage>
</organism>
<proteinExistence type="predicted"/>
<evidence type="ECO:0008006" key="2">
    <source>
        <dbReference type="Google" id="ProtNLM"/>
    </source>
</evidence>
<dbReference type="AlphaFoldDB" id="A0A445MY68"/>
<gene>
    <name evidence="1" type="ORF">PITCH_A230104</name>
</gene>
<reference evidence="1" key="1">
    <citation type="submission" date="2018-01" db="EMBL/GenBank/DDBJ databases">
        <authorList>
            <person name="Regsiter A."/>
            <person name="William W."/>
        </authorList>
    </citation>
    <scope>NUCLEOTIDE SEQUENCE</scope>
    <source>
        <strain evidence="1">TRIP AH-1</strain>
    </source>
</reference>
<protein>
    <recommendedName>
        <fullName evidence="2">GIY-YIG domain-containing protein</fullName>
    </recommendedName>
</protein>
<dbReference type="EMBL" id="OJIN01000146">
    <property type="protein sequence ID" value="SPD74418.1"/>
    <property type="molecule type" value="Genomic_DNA"/>
</dbReference>